<evidence type="ECO:0000256" key="3">
    <source>
        <dbReference type="SAM" id="SignalP"/>
    </source>
</evidence>
<keyword evidence="2" id="KW-1133">Transmembrane helix</keyword>
<gene>
    <name evidence="4" type="ORF">OJF2_31280</name>
</gene>
<keyword evidence="2" id="KW-0812">Transmembrane</keyword>
<evidence type="ECO:0000313" key="4">
    <source>
        <dbReference type="EMBL" id="QEH34587.1"/>
    </source>
</evidence>
<sequence precursor="true">MHRLRSTLAALILSGAIAPPGSTPASGQTVTPAAPPLPAPAGAASAIAPAQAVPAPTPPVAGGAHPAARPASNQAESSSTGAKASPELPDAVFAMTAQEKSQADNEAQQRKQQRMQKIQQAAFDRRPSAILKAWATPPEVMLDEGSRPGDNAQPGAVPQPVRVLRRRVVQAMPGMPPQPAVATVPEPQAPKGDPFDRGLRAFQLDVTLGNWPAVKGFLAGMHKDEGKALYAQLLQSLASGQAGMPGMMQPQQVMMNGQMVMMQPQQIAMEKNVFSSRDILGLAAAAPGGLEKGQLDQLGQVLRQSLDQGNAIEEFLARVRDELKRLAAGAALSERQAAKLLFAANAPVEAGTFLPPPEKAVKDDDREALNLLARHYLALHERDKKAAQLEQAWRVTQEALATGKVDRDQKDEAVRRAVELAPKIQEDLGRAWIEQSFTGRPDRGMEILAAIGAATSQGLQGHAFDTDFRTKSLELQKLAVEALLRVAPERAKAWKRTLGLLAEGWLREAEFSQKFDFSTSLGPRMQYDSFGNMYYSNYDMTPEQMMARQGNMPRALLTGDVIKNRPGDAWLAAVDEGMRPRFSTTLAQLYIKVNEEDRAFPYIEALAATHPRQAKDLAQDFLKTWTRNHDPNSGQMQRSRFFYVYGFESRAEGIPLTRSKQERNLVELASWVKKLKALPIGEIDEKLLTGAFTACHSPAEVYRLDAINTVFGSFDALKPRTLAELIQQMRGNLIGVWRRPDEQEKQKTKRREKDIRGEILRGYEVARAVVDQGLKKYPDHWALVLARASILHDENNYRAGLEKSTDFAPRRQQAFAEFRRAADLYAAAAPGLPQDEQTTEPYEMWFSASLGACDLQHITDETLPDDRQPALIRKALESLKGEDRERHLGRFANALFTHLNVVKPSAKVRYLKGGFEIVGDHPQAHDARKVYDYYKDLVTEIKLEAKIDGPDAVGHGKPFGVFVNIRHTKEIERESGGFGRYLQNQNSGNYSYYNFGRPLENYRDKFAEMAKQALQEQFEIVSVTFQDEKVNSRSSADYGWRYTPYAYLLLKARGPKVDRIAPLRLDFDFMDTSGYVILPVESPAIPVDAGGDGAGTRPHEKLAVTQILDERQAKDGTLILEVRATARGLVPDLDEIVDLKPEGFELEKVDDQGLSVSKFDPDAEANVIDSERTWLVHFRGAPVGDEPAKTFRFAAAREDGAEMIHQRYVDADLAKVGTEVVLEAKYGEPARAWLPWLVGGLTLGALAIGAIVALARSRPRHVAASRFRVPEEITPFSVLGLLREIEHGNGLPAPQLQELNGSIRALERHYFAGANGREAEPDLRTIAETWVRRAS</sequence>
<organism evidence="4 5">
    <name type="scientific">Aquisphaera giovannonii</name>
    <dbReference type="NCBI Taxonomy" id="406548"/>
    <lineage>
        <taxon>Bacteria</taxon>
        <taxon>Pseudomonadati</taxon>
        <taxon>Planctomycetota</taxon>
        <taxon>Planctomycetia</taxon>
        <taxon>Isosphaerales</taxon>
        <taxon>Isosphaeraceae</taxon>
        <taxon>Aquisphaera</taxon>
    </lineage>
</organism>
<reference evidence="4 5" key="1">
    <citation type="submission" date="2019-08" db="EMBL/GenBank/DDBJ databases">
        <title>Deep-cultivation of Planctomycetes and their phenomic and genomic characterization uncovers novel biology.</title>
        <authorList>
            <person name="Wiegand S."/>
            <person name="Jogler M."/>
            <person name="Boedeker C."/>
            <person name="Pinto D."/>
            <person name="Vollmers J."/>
            <person name="Rivas-Marin E."/>
            <person name="Kohn T."/>
            <person name="Peeters S.H."/>
            <person name="Heuer A."/>
            <person name="Rast P."/>
            <person name="Oberbeckmann S."/>
            <person name="Bunk B."/>
            <person name="Jeske O."/>
            <person name="Meyerdierks A."/>
            <person name="Storesund J.E."/>
            <person name="Kallscheuer N."/>
            <person name="Luecker S."/>
            <person name="Lage O.M."/>
            <person name="Pohl T."/>
            <person name="Merkel B.J."/>
            <person name="Hornburger P."/>
            <person name="Mueller R.-W."/>
            <person name="Bruemmer F."/>
            <person name="Labrenz M."/>
            <person name="Spormann A.M."/>
            <person name="Op den Camp H."/>
            <person name="Overmann J."/>
            <person name="Amann R."/>
            <person name="Jetten M.S.M."/>
            <person name="Mascher T."/>
            <person name="Medema M.H."/>
            <person name="Devos D.P."/>
            <person name="Kaster A.-K."/>
            <person name="Ovreas L."/>
            <person name="Rohde M."/>
            <person name="Galperin M.Y."/>
            <person name="Jogler C."/>
        </authorList>
    </citation>
    <scope>NUCLEOTIDE SEQUENCE [LARGE SCALE GENOMIC DNA]</scope>
    <source>
        <strain evidence="4 5">OJF2</strain>
    </source>
</reference>
<evidence type="ECO:0000256" key="1">
    <source>
        <dbReference type="SAM" id="MobiDB-lite"/>
    </source>
</evidence>
<keyword evidence="5" id="KW-1185">Reference proteome</keyword>
<feature type="signal peptide" evidence="3">
    <location>
        <begin position="1"/>
        <end position="25"/>
    </location>
</feature>
<dbReference type="EMBL" id="CP042997">
    <property type="protein sequence ID" value="QEH34587.1"/>
    <property type="molecule type" value="Genomic_DNA"/>
</dbReference>
<feature type="compositionally biased region" description="Polar residues" evidence="1">
    <location>
        <begin position="72"/>
        <end position="82"/>
    </location>
</feature>
<accession>A0A5B9W2W2</accession>
<feature type="transmembrane region" description="Helical" evidence="2">
    <location>
        <begin position="1233"/>
        <end position="1255"/>
    </location>
</feature>
<dbReference type="RefSeq" id="WP_148594490.1">
    <property type="nucleotide sequence ID" value="NZ_CP042997.1"/>
</dbReference>
<evidence type="ECO:0000313" key="5">
    <source>
        <dbReference type="Proteomes" id="UP000324233"/>
    </source>
</evidence>
<name>A0A5B9W2W2_9BACT</name>
<keyword evidence="3" id="KW-0732">Signal</keyword>
<keyword evidence="2" id="KW-0472">Membrane</keyword>
<protein>
    <submittedName>
        <fullName evidence="4">Uncharacterized protein</fullName>
    </submittedName>
</protein>
<feature type="compositionally biased region" description="Low complexity" evidence="1">
    <location>
        <begin position="53"/>
        <end position="71"/>
    </location>
</feature>
<dbReference type="KEGG" id="agv:OJF2_31280"/>
<dbReference type="Proteomes" id="UP000324233">
    <property type="component" value="Chromosome"/>
</dbReference>
<dbReference type="OrthoDB" id="219137at2"/>
<feature type="chain" id="PRO_5022992979" evidence="3">
    <location>
        <begin position="26"/>
        <end position="1335"/>
    </location>
</feature>
<feature type="region of interest" description="Disordered" evidence="1">
    <location>
        <begin position="53"/>
        <end position="85"/>
    </location>
</feature>
<proteinExistence type="predicted"/>
<evidence type="ECO:0000256" key="2">
    <source>
        <dbReference type="SAM" id="Phobius"/>
    </source>
</evidence>